<feature type="coiled-coil region" evidence="1">
    <location>
        <begin position="42"/>
        <end position="95"/>
    </location>
</feature>
<dbReference type="STRING" id="1001994.MY1_1803"/>
<dbReference type="OrthoDB" id="3149at2157"/>
<keyword evidence="4" id="KW-1185">Reference proteome</keyword>
<keyword evidence="2" id="KW-0472">Membrane</keyword>
<keyword evidence="2" id="KW-1133">Transmembrane helix</keyword>
<dbReference type="PATRIC" id="fig|1001994.6.peg.1776"/>
<evidence type="ECO:0000256" key="2">
    <source>
        <dbReference type="SAM" id="Phobius"/>
    </source>
</evidence>
<dbReference type="RefSeq" id="WP_007551561.1">
    <property type="nucleotide sequence ID" value="NZ_AFPU01000001.1"/>
</dbReference>
<sequence length="110" mass="12633">MRLSIIVMIVVLAIGSIVIFFGYIANQNSPETLEQSDPYEKLQIYKEELEKINQYNQQLLLELEDKLINSDNSSLNQLNQEISVLKRVINDNKVELEQVIKKLSTVNSPP</sequence>
<evidence type="ECO:0000256" key="1">
    <source>
        <dbReference type="SAM" id="Coils"/>
    </source>
</evidence>
<name>F9CZG0_9ARCH</name>
<dbReference type="Proteomes" id="UP000004440">
    <property type="component" value="Unassembled WGS sequence"/>
</dbReference>
<accession>F9CZG0</accession>
<gene>
    <name evidence="3" type="ORF">MY1_1803</name>
</gene>
<dbReference type="EMBL" id="AFPU01000001">
    <property type="protein sequence ID" value="EGP94549.1"/>
    <property type="molecule type" value="Genomic_DNA"/>
</dbReference>
<feature type="transmembrane region" description="Helical" evidence="2">
    <location>
        <begin position="5"/>
        <end position="25"/>
    </location>
</feature>
<evidence type="ECO:0000313" key="3">
    <source>
        <dbReference type="EMBL" id="EGP94549.1"/>
    </source>
</evidence>
<keyword evidence="2" id="KW-0812">Transmembrane</keyword>
<evidence type="ECO:0000313" key="4">
    <source>
        <dbReference type="Proteomes" id="UP000004440"/>
    </source>
</evidence>
<reference evidence="3 4" key="1">
    <citation type="journal article" date="2011" name="J. Bacteriol.">
        <title>Genome Sequence of an Ammonia-Oxidizing Soil Archaeon, "Candidatus Nitrosoarchaeum koreensis" MY1.</title>
        <authorList>
            <person name="Kim B.K."/>
            <person name="Jung M.Y."/>
            <person name="Yu D.S."/>
            <person name="Park S.J."/>
            <person name="Oh T.K."/>
            <person name="Rhee S.K."/>
            <person name="Kim J.F."/>
        </authorList>
    </citation>
    <scope>NUCLEOTIDE SEQUENCE [LARGE SCALE GENOMIC DNA]</scope>
    <source>
        <strain evidence="3 4">MY1</strain>
    </source>
</reference>
<protein>
    <submittedName>
        <fullName evidence="3">Uncharacterized protein</fullName>
    </submittedName>
</protein>
<organism evidence="3 4">
    <name type="scientific">Nitrosarchaeum koreense MY1</name>
    <dbReference type="NCBI Taxonomy" id="1001994"/>
    <lineage>
        <taxon>Archaea</taxon>
        <taxon>Nitrososphaerota</taxon>
        <taxon>Nitrososphaeria</taxon>
        <taxon>Nitrosopumilales</taxon>
        <taxon>Nitrosopumilaceae</taxon>
        <taxon>Nitrosarchaeum</taxon>
    </lineage>
</organism>
<proteinExistence type="predicted"/>
<comment type="caution">
    <text evidence="3">The sequence shown here is derived from an EMBL/GenBank/DDBJ whole genome shotgun (WGS) entry which is preliminary data.</text>
</comment>
<keyword evidence="1" id="KW-0175">Coiled coil</keyword>
<dbReference type="AlphaFoldDB" id="F9CZG0"/>